<organism evidence="1 2">
    <name type="scientific">Holotrichia oblita</name>
    <name type="common">Chafer beetle</name>
    <dbReference type="NCBI Taxonomy" id="644536"/>
    <lineage>
        <taxon>Eukaryota</taxon>
        <taxon>Metazoa</taxon>
        <taxon>Ecdysozoa</taxon>
        <taxon>Arthropoda</taxon>
        <taxon>Hexapoda</taxon>
        <taxon>Insecta</taxon>
        <taxon>Pterygota</taxon>
        <taxon>Neoptera</taxon>
        <taxon>Endopterygota</taxon>
        <taxon>Coleoptera</taxon>
        <taxon>Polyphaga</taxon>
        <taxon>Scarabaeiformia</taxon>
        <taxon>Scarabaeidae</taxon>
        <taxon>Melolonthinae</taxon>
        <taxon>Holotrichia</taxon>
    </lineage>
</organism>
<proteinExistence type="predicted"/>
<accession>A0ACB9SKS0</accession>
<protein>
    <submittedName>
        <fullName evidence="1">Transposase is4</fullName>
    </submittedName>
</protein>
<name>A0ACB9SKS0_HOLOL</name>
<dbReference type="Proteomes" id="UP001056778">
    <property type="component" value="Chromosome 9"/>
</dbReference>
<evidence type="ECO:0000313" key="1">
    <source>
        <dbReference type="EMBL" id="KAI4455771.1"/>
    </source>
</evidence>
<keyword evidence="2" id="KW-1185">Reference proteome</keyword>
<sequence length="237" mass="27195">MSRNRFEAIHRYIHLNDNSSVDPNDRVYKIRPLIQHLNNIFQKYGEPLAKWFSLDAAIEPYYGHHSMKQFIRGKPIRYGYKFWCLSTSTGYLLKCFPYTGAGESKESKRLGSSVTEKLCLGYLPNNSVIFIANYFNSLPLLEILKKNNTTYIGTIRADRIAPLKDLKKETRGTYYVLEDKKSGITLTRWHDNCQVTMATNMNDPSITSTKGTSRRWSRNEKGTITVEQPTMVGTGMG</sequence>
<gene>
    <name evidence="1" type="ORF">MML48_9g00002251</name>
</gene>
<dbReference type="EMBL" id="CM043023">
    <property type="protein sequence ID" value="KAI4455771.1"/>
    <property type="molecule type" value="Genomic_DNA"/>
</dbReference>
<reference evidence="1" key="1">
    <citation type="submission" date="2022-04" db="EMBL/GenBank/DDBJ databases">
        <title>Chromosome-scale genome assembly of Holotrichia oblita Faldermann.</title>
        <authorList>
            <person name="Rongchong L."/>
        </authorList>
    </citation>
    <scope>NUCLEOTIDE SEQUENCE</scope>
    <source>
        <strain evidence="1">81SQS9</strain>
    </source>
</reference>
<evidence type="ECO:0000313" key="2">
    <source>
        <dbReference type="Proteomes" id="UP001056778"/>
    </source>
</evidence>
<comment type="caution">
    <text evidence="1">The sequence shown here is derived from an EMBL/GenBank/DDBJ whole genome shotgun (WGS) entry which is preliminary data.</text>
</comment>